<accession>A0A382MEH1</accession>
<gene>
    <name evidence="2" type="ORF">METZ01_LOCUS298686</name>
</gene>
<feature type="transmembrane region" description="Helical" evidence="1">
    <location>
        <begin position="201"/>
        <end position="222"/>
    </location>
</feature>
<dbReference type="EMBL" id="UINC01092337">
    <property type="protein sequence ID" value="SVC45832.1"/>
    <property type="molecule type" value="Genomic_DNA"/>
</dbReference>
<name>A0A382MEH1_9ZZZZ</name>
<sequence length="242" mass="27897">MPGFDEDQLLLEEEIAAETKPVYSQDYTTAMSHFYRGEVGRIMVWRRRLDTTTTWAITSTGTIFTVAFSFDKVPHLIFFFNLAIVLMMLWIEARRYRFYDAFRARVRMLEAHFIMPVIMQEKPKLEGNWRKLVAEDLLVPAFKISIFESIGRRLKRNYAFIIAVVLTAWITKILIHPPEGIEINSLGTFYTSLAVGAIPRWFVALVMTGTFFAVASITWYIARNSSGEITEVGKSSRSNWLG</sequence>
<dbReference type="AlphaFoldDB" id="A0A382MEH1"/>
<evidence type="ECO:0000256" key="1">
    <source>
        <dbReference type="SAM" id="Phobius"/>
    </source>
</evidence>
<feature type="transmembrane region" description="Helical" evidence="1">
    <location>
        <begin position="158"/>
        <end position="175"/>
    </location>
</feature>
<evidence type="ECO:0000313" key="2">
    <source>
        <dbReference type="EMBL" id="SVC45832.1"/>
    </source>
</evidence>
<evidence type="ECO:0008006" key="3">
    <source>
        <dbReference type="Google" id="ProtNLM"/>
    </source>
</evidence>
<keyword evidence="1" id="KW-0812">Transmembrane</keyword>
<dbReference type="Pfam" id="PF10028">
    <property type="entry name" value="DUF2270"/>
    <property type="match status" value="1"/>
</dbReference>
<keyword evidence="1" id="KW-0472">Membrane</keyword>
<keyword evidence="1" id="KW-1133">Transmembrane helix</keyword>
<organism evidence="2">
    <name type="scientific">marine metagenome</name>
    <dbReference type="NCBI Taxonomy" id="408172"/>
    <lineage>
        <taxon>unclassified sequences</taxon>
        <taxon>metagenomes</taxon>
        <taxon>ecological metagenomes</taxon>
    </lineage>
</organism>
<dbReference type="PIRSF" id="PIRSF015000">
    <property type="entry name" value="UCP01500"/>
    <property type="match status" value="1"/>
</dbReference>
<feature type="transmembrane region" description="Helical" evidence="1">
    <location>
        <begin position="76"/>
        <end position="93"/>
    </location>
</feature>
<dbReference type="InterPro" id="IPR014470">
    <property type="entry name" value="UCP01500"/>
</dbReference>
<reference evidence="2" key="1">
    <citation type="submission" date="2018-05" db="EMBL/GenBank/DDBJ databases">
        <authorList>
            <person name="Lanie J.A."/>
            <person name="Ng W.-L."/>
            <person name="Kazmierczak K.M."/>
            <person name="Andrzejewski T.M."/>
            <person name="Davidsen T.M."/>
            <person name="Wayne K.J."/>
            <person name="Tettelin H."/>
            <person name="Glass J.I."/>
            <person name="Rusch D."/>
            <person name="Podicherti R."/>
            <person name="Tsui H.-C.T."/>
            <person name="Winkler M.E."/>
        </authorList>
    </citation>
    <scope>NUCLEOTIDE SEQUENCE</scope>
</reference>
<protein>
    <recommendedName>
        <fullName evidence="3">Integral membrane-like protein</fullName>
    </recommendedName>
</protein>
<proteinExistence type="predicted"/>